<dbReference type="PANTHER" id="PTHR30535">
    <property type="entry name" value="VITAMIN B12-BINDING PROTEIN"/>
    <property type="match status" value="1"/>
</dbReference>
<dbReference type="PANTHER" id="PTHR30535:SF4">
    <property type="entry name" value="HEMIN-BINDING PERIPLASMIC PROTEIN HMUT"/>
    <property type="match status" value="1"/>
</dbReference>
<feature type="signal peptide" evidence="2">
    <location>
        <begin position="1"/>
        <end position="18"/>
    </location>
</feature>
<dbReference type="InterPro" id="IPR050902">
    <property type="entry name" value="ABC_Transporter_SBP"/>
</dbReference>
<sequence>MIRHLLPALLLTAAAAQADPHPDASRVLSIGGAVTEIVHALGQQDRLIARDTTSSHPPSVMQLPDVGYMRALSAEGVLSTRPDLILAEEDAGPPEVVEILRDAGIPFETIPGGTDADALAARIEAVADALGVPQAAAGPVASLRADLAAAAEATQGQTPARVMFILSVQGGRIMASGRGTEADAMIRLAGATNAIDAFDGYKPVTDEAILAAAPEAILMMDRGEATASHGAPDDELLAMPALQPTPAARDGRVIRMDGLYLLGFGPRTGQAARDLHEAIYGPADDGAASDRPANDGAADGHG</sequence>
<dbReference type="Proteomes" id="UP001218412">
    <property type="component" value="Chromosome"/>
</dbReference>
<feature type="region of interest" description="Disordered" evidence="1">
    <location>
        <begin position="282"/>
        <end position="302"/>
    </location>
</feature>
<keyword evidence="5" id="KW-1185">Reference proteome</keyword>
<evidence type="ECO:0000256" key="2">
    <source>
        <dbReference type="SAM" id="SignalP"/>
    </source>
</evidence>
<evidence type="ECO:0000313" key="4">
    <source>
        <dbReference type="EMBL" id="WCR10693.1"/>
    </source>
</evidence>
<dbReference type="CDD" id="cd01149">
    <property type="entry name" value="HutB"/>
    <property type="match status" value="1"/>
</dbReference>
<dbReference type="InterPro" id="IPR002491">
    <property type="entry name" value="ABC_transptr_periplasmic_BD"/>
</dbReference>
<proteinExistence type="predicted"/>
<dbReference type="EMBL" id="CP067134">
    <property type="protein sequence ID" value="WCR10693.1"/>
    <property type="molecule type" value="Genomic_DNA"/>
</dbReference>
<dbReference type="Pfam" id="PF01497">
    <property type="entry name" value="Peripla_BP_2"/>
    <property type="match status" value="1"/>
</dbReference>
<gene>
    <name evidence="4" type="ORF">JHW45_16920</name>
</gene>
<evidence type="ECO:0000259" key="3">
    <source>
        <dbReference type="PROSITE" id="PS50983"/>
    </source>
</evidence>
<feature type="chain" id="PRO_5045465893" evidence="2">
    <location>
        <begin position="19"/>
        <end position="302"/>
    </location>
</feature>
<reference evidence="4 5" key="1">
    <citation type="submission" date="2021-01" db="EMBL/GenBank/DDBJ databases">
        <title>Biogeographic distribution of Paracoccus.</title>
        <authorList>
            <person name="Hollensteiner J."/>
            <person name="Leineberger J."/>
            <person name="Brinkhoff T."/>
            <person name="Daniel R."/>
        </authorList>
    </citation>
    <scope>NUCLEOTIDE SEQUENCE [LARGE SCALE GENOMIC DNA]</scope>
    <source>
        <strain evidence="4 5">LMG25392</strain>
    </source>
</reference>
<protein>
    <submittedName>
        <fullName evidence="4">ABC transporter substrate-binding protein</fullName>
    </submittedName>
</protein>
<evidence type="ECO:0000313" key="5">
    <source>
        <dbReference type="Proteomes" id="UP001218412"/>
    </source>
</evidence>
<dbReference type="RefSeq" id="WP_272858764.1">
    <property type="nucleotide sequence ID" value="NZ_CP067134.1"/>
</dbReference>
<keyword evidence="2" id="KW-0732">Signal</keyword>
<dbReference type="PROSITE" id="PS50983">
    <property type="entry name" value="FE_B12_PBP"/>
    <property type="match status" value="1"/>
</dbReference>
<accession>A0ABY7SUT7</accession>
<name>A0ABY7SUT7_9RHOB</name>
<dbReference type="SUPFAM" id="SSF53807">
    <property type="entry name" value="Helical backbone' metal receptor"/>
    <property type="match status" value="1"/>
</dbReference>
<dbReference type="Gene3D" id="3.40.50.1980">
    <property type="entry name" value="Nitrogenase molybdenum iron protein domain"/>
    <property type="match status" value="2"/>
</dbReference>
<feature type="domain" description="Fe/B12 periplasmic-binding" evidence="3">
    <location>
        <begin position="26"/>
        <end position="283"/>
    </location>
</feature>
<evidence type="ECO:0000256" key="1">
    <source>
        <dbReference type="SAM" id="MobiDB-lite"/>
    </source>
</evidence>
<organism evidence="4 5">
    <name type="scientific">Paracoccus stylophorae</name>
    <dbReference type="NCBI Taxonomy" id="659350"/>
    <lineage>
        <taxon>Bacteria</taxon>
        <taxon>Pseudomonadati</taxon>
        <taxon>Pseudomonadota</taxon>
        <taxon>Alphaproteobacteria</taxon>
        <taxon>Rhodobacterales</taxon>
        <taxon>Paracoccaceae</taxon>
        <taxon>Paracoccus</taxon>
    </lineage>
</organism>